<feature type="chain" id="PRO_5033054946" evidence="1">
    <location>
        <begin position="22"/>
        <end position="232"/>
    </location>
</feature>
<dbReference type="InterPro" id="IPR005074">
    <property type="entry name" value="Peptidase_C39"/>
</dbReference>
<evidence type="ECO:0000313" key="4">
    <source>
        <dbReference type="Proteomes" id="UP000541185"/>
    </source>
</evidence>
<dbReference type="GO" id="GO:0006508">
    <property type="term" value="P:proteolysis"/>
    <property type="evidence" value="ECO:0007669"/>
    <property type="project" value="InterPro"/>
</dbReference>
<accession>A0A848H4M2</accession>
<gene>
    <name evidence="3" type="ORF">HHL11_11905</name>
</gene>
<dbReference type="CDD" id="cd02423">
    <property type="entry name" value="Peptidase_C39G"/>
    <property type="match status" value="1"/>
</dbReference>
<dbReference type="GO" id="GO:0016020">
    <property type="term" value="C:membrane"/>
    <property type="evidence" value="ECO:0007669"/>
    <property type="project" value="InterPro"/>
</dbReference>
<keyword evidence="1" id="KW-0732">Signal</keyword>
<sequence>MTRALALLLAASALLPLRCAAQDAGNAPARPSSRVASVRELRDAGVVRQRYDYSCGAAALATLLTYGLSDPVDEQALLTELLEMISAEDQTTVQRKGLSLLDLQHLAAVHRHAAQGFRIPVSQLEKLRRPVIVFVQSRGYPHFTVLKGVRGDRAWLADPSLGNVRMPLYRFVDMWADAEGRGIVFAVEPSIGRAWPETSALDVPDRPVNLEAVTARRLFETASPSRGDHGIR</sequence>
<dbReference type="GO" id="GO:0008233">
    <property type="term" value="F:peptidase activity"/>
    <property type="evidence" value="ECO:0007669"/>
    <property type="project" value="InterPro"/>
</dbReference>
<dbReference type="GO" id="GO:0005524">
    <property type="term" value="F:ATP binding"/>
    <property type="evidence" value="ECO:0007669"/>
    <property type="project" value="InterPro"/>
</dbReference>
<dbReference type="Gene3D" id="3.90.70.10">
    <property type="entry name" value="Cysteine proteinases"/>
    <property type="match status" value="1"/>
</dbReference>
<dbReference type="PROSITE" id="PS50990">
    <property type="entry name" value="PEPTIDASE_C39"/>
    <property type="match status" value="1"/>
</dbReference>
<protein>
    <submittedName>
        <fullName evidence="3">C39 family peptidase</fullName>
    </submittedName>
</protein>
<dbReference type="Pfam" id="PF03412">
    <property type="entry name" value="Peptidase_C39"/>
    <property type="match status" value="1"/>
</dbReference>
<keyword evidence="4" id="KW-1185">Reference proteome</keyword>
<feature type="domain" description="Peptidase C39" evidence="2">
    <location>
        <begin position="49"/>
        <end position="182"/>
    </location>
</feature>
<proteinExistence type="predicted"/>
<dbReference type="Proteomes" id="UP000541185">
    <property type="component" value="Unassembled WGS sequence"/>
</dbReference>
<organism evidence="3 4">
    <name type="scientific">Ramlibacter agri</name>
    <dbReference type="NCBI Taxonomy" id="2728837"/>
    <lineage>
        <taxon>Bacteria</taxon>
        <taxon>Pseudomonadati</taxon>
        <taxon>Pseudomonadota</taxon>
        <taxon>Betaproteobacteria</taxon>
        <taxon>Burkholderiales</taxon>
        <taxon>Comamonadaceae</taxon>
        <taxon>Ramlibacter</taxon>
    </lineage>
</organism>
<evidence type="ECO:0000259" key="2">
    <source>
        <dbReference type="PROSITE" id="PS50990"/>
    </source>
</evidence>
<dbReference type="AlphaFoldDB" id="A0A848H4M2"/>
<evidence type="ECO:0000256" key="1">
    <source>
        <dbReference type="SAM" id="SignalP"/>
    </source>
</evidence>
<dbReference type="RefSeq" id="WP_169418586.1">
    <property type="nucleotide sequence ID" value="NZ_JABBFX010000001.1"/>
</dbReference>
<evidence type="ECO:0000313" key="3">
    <source>
        <dbReference type="EMBL" id="NML44459.1"/>
    </source>
</evidence>
<name>A0A848H4M2_9BURK</name>
<feature type="signal peptide" evidence="1">
    <location>
        <begin position="1"/>
        <end position="21"/>
    </location>
</feature>
<reference evidence="3 4" key="1">
    <citation type="submission" date="2020-04" db="EMBL/GenBank/DDBJ databases">
        <title>Ramlibacter sp. G-1-2-2 isolated from soil.</title>
        <authorList>
            <person name="Dahal R.H."/>
        </authorList>
    </citation>
    <scope>NUCLEOTIDE SEQUENCE [LARGE SCALE GENOMIC DNA]</scope>
    <source>
        <strain evidence="3 4">G-1-2-2</strain>
    </source>
</reference>
<comment type="caution">
    <text evidence="3">The sequence shown here is derived from an EMBL/GenBank/DDBJ whole genome shotgun (WGS) entry which is preliminary data.</text>
</comment>
<dbReference type="EMBL" id="JABBFX010000001">
    <property type="protein sequence ID" value="NML44459.1"/>
    <property type="molecule type" value="Genomic_DNA"/>
</dbReference>